<dbReference type="SUPFAM" id="SSF116726">
    <property type="entry name" value="TrkA C-terminal domain-like"/>
    <property type="match status" value="1"/>
</dbReference>
<dbReference type="InterPro" id="IPR036291">
    <property type="entry name" value="NAD(P)-bd_dom_sf"/>
</dbReference>
<dbReference type="Pfam" id="PF02254">
    <property type="entry name" value="TrkA_N"/>
    <property type="match status" value="1"/>
</dbReference>
<dbReference type="OrthoDB" id="43518at2157"/>
<proteinExistence type="predicted"/>
<feature type="domain" description="RCK C-terminal" evidence="2">
    <location>
        <begin position="114"/>
        <end position="200"/>
    </location>
</feature>
<protein>
    <submittedName>
        <fullName evidence="3">TrkA-N domain protein</fullName>
    </submittedName>
</protein>
<dbReference type="PANTHER" id="PTHR43833:SF9">
    <property type="entry name" value="POTASSIUM CHANNEL PROTEIN YUGO-RELATED"/>
    <property type="match status" value="1"/>
</dbReference>
<dbReference type="HOGENOM" id="CLU_1329394_0_0_2"/>
<dbReference type="SUPFAM" id="SSF51735">
    <property type="entry name" value="NAD(P)-binding Rossmann-fold domains"/>
    <property type="match status" value="1"/>
</dbReference>
<dbReference type="PROSITE" id="PS51201">
    <property type="entry name" value="RCK_N"/>
    <property type="match status" value="1"/>
</dbReference>
<dbReference type="GO" id="GO:0006813">
    <property type="term" value="P:potassium ion transport"/>
    <property type="evidence" value="ECO:0007669"/>
    <property type="project" value="InterPro"/>
</dbReference>
<dbReference type="Pfam" id="PF02080">
    <property type="entry name" value="TrkA_C"/>
    <property type="match status" value="1"/>
</dbReference>
<dbReference type="EMBL" id="CP001941">
    <property type="protein sequence ID" value="ADD08229.1"/>
    <property type="molecule type" value="Genomic_DNA"/>
</dbReference>
<evidence type="ECO:0000259" key="1">
    <source>
        <dbReference type="PROSITE" id="PS51201"/>
    </source>
</evidence>
<dbReference type="InterPro" id="IPR050721">
    <property type="entry name" value="Trk_Ktr_HKT_K-transport"/>
</dbReference>
<gene>
    <name evidence="3" type="ordered locus">Aboo_0418</name>
</gene>
<dbReference type="Gene3D" id="3.30.70.1450">
    <property type="entry name" value="Regulator of K+ conductance, C-terminal domain"/>
    <property type="match status" value="1"/>
</dbReference>
<organism evidence="3 4">
    <name type="scientific">Aciduliprofundum boonei (strain DSM 19572 / T469)</name>
    <dbReference type="NCBI Taxonomy" id="439481"/>
    <lineage>
        <taxon>Archaea</taxon>
        <taxon>Methanobacteriati</taxon>
        <taxon>Thermoplasmatota</taxon>
        <taxon>DHVE2 group</taxon>
        <taxon>Candidatus Aciduliprofundum</taxon>
    </lineage>
</organism>
<evidence type="ECO:0000313" key="3">
    <source>
        <dbReference type="EMBL" id="ADD08229.1"/>
    </source>
</evidence>
<evidence type="ECO:0000259" key="2">
    <source>
        <dbReference type="PROSITE" id="PS51202"/>
    </source>
</evidence>
<dbReference type="KEGG" id="abi:Aboo_0418"/>
<dbReference type="Gene3D" id="3.40.50.720">
    <property type="entry name" value="NAD(P)-binding Rossmann-like Domain"/>
    <property type="match status" value="1"/>
</dbReference>
<dbReference type="InterPro" id="IPR006037">
    <property type="entry name" value="RCK_C"/>
</dbReference>
<evidence type="ECO:0000313" key="4">
    <source>
        <dbReference type="Proteomes" id="UP000001400"/>
    </source>
</evidence>
<keyword evidence="4" id="KW-1185">Reference proteome</keyword>
<dbReference type="GeneID" id="8827361"/>
<reference evidence="3" key="1">
    <citation type="submission" date="2010-02" db="EMBL/GenBank/DDBJ databases">
        <title>Complete sequence of Aciduliprofundum boonei T469.</title>
        <authorList>
            <consortium name="US DOE Joint Genome Institute"/>
            <person name="Lucas S."/>
            <person name="Copeland A."/>
            <person name="Lapidus A."/>
            <person name="Cheng J.-F."/>
            <person name="Bruce D."/>
            <person name="Goodwin L."/>
            <person name="Pitluck S."/>
            <person name="Saunders E."/>
            <person name="Detter J.C."/>
            <person name="Han C."/>
            <person name="Tapia R."/>
            <person name="Land M."/>
            <person name="Hauser L."/>
            <person name="Kyrpides N."/>
            <person name="Mikhailova N."/>
            <person name="Flores G."/>
            <person name="Reysenbach A.-L."/>
            <person name="Woyke T."/>
        </authorList>
    </citation>
    <scope>NUCLEOTIDE SEQUENCE</scope>
    <source>
        <strain evidence="3">T469</strain>
    </source>
</reference>
<sequence length="206" mass="22729">MLICGYNSITKLLGGKIIDENAEGKNSIKGNPADPQILIKAGIKKEDTIIIAMDSDEKNIYVTLLARELNPKIKIAVVVKKKESVSKVYGAGADYVVLESEIVGKEILRYLLAPKVASFIERVIVSEELQLIGLKLPKVYVGKKIKDTDIRKKIGLIIAIKRGNDLIKNPAPDTILNEGDILIFLLQGKEINKIRGIMGQWILQKG</sequence>
<dbReference type="InterPro" id="IPR003148">
    <property type="entry name" value="RCK_N"/>
</dbReference>
<name>D3TCE4_ACIB4</name>
<dbReference type="GO" id="GO:0008324">
    <property type="term" value="F:monoatomic cation transmembrane transporter activity"/>
    <property type="evidence" value="ECO:0007669"/>
    <property type="project" value="InterPro"/>
</dbReference>
<dbReference type="PROSITE" id="PS51202">
    <property type="entry name" value="RCK_C"/>
    <property type="match status" value="1"/>
</dbReference>
<dbReference type="PANTHER" id="PTHR43833">
    <property type="entry name" value="POTASSIUM CHANNEL PROTEIN 2-RELATED-RELATED"/>
    <property type="match status" value="1"/>
</dbReference>
<accession>D3TCE4</accession>
<dbReference type="AlphaFoldDB" id="D3TCE4"/>
<dbReference type="RefSeq" id="WP_012997129.1">
    <property type="nucleotide sequence ID" value="NC_013926.1"/>
</dbReference>
<dbReference type="InterPro" id="IPR036721">
    <property type="entry name" value="RCK_C_sf"/>
</dbReference>
<dbReference type="Proteomes" id="UP000001400">
    <property type="component" value="Chromosome"/>
</dbReference>
<feature type="domain" description="RCK N-terminal" evidence="1">
    <location>
        <begin position="1"/>
        <end position="97"/>
    </location>
</feature>